<dbReference type="EMBL" id="PUEJ01000005">
    <property type="protein sequence ID" value="PRH86488.1"/>
    <property type="molecule type" value="Genomic_DNA"/>
</dbReference>
<evidence type="ECO:0000313" key="2">
    <source>
        <dbReference type="Proteomes" id="UP000237682"/>
    </source>
</evidence>
<dbReference type="AlphaFoldDB" id="A0A2S9QAW7"/>
<reference evidence="1 2" key="1">
    <citation type="submission" date="2018-02" db="EMBL/GenBank/DDBJ databases">
        <title>Whole genome sequencing of endophytic bacterium.</title>
        <authorList>
            <person name="Eedara R."/>
            <person name="Podile A.R."/>
        </authorList>
    </citation>
    <scope>NUCLEOTIDE SEQUENCE [LARGE SCALE GENOMIC DNA]</scope>
    <source>
        <strain evidence="1 2">RP1T</strain>
    </source>
</reference>
<comment type="caution">
    <text evidence="1">The sequence shown here is derived from an EMBL/GenBank/DDBJ whole genome shotgun (WGS) entry which is preliminary data.</text>
</comment>
<accession>A0A2S9QAW7</accession>
<gene>
    <name evidence="1" type="ORF">C5L14_14190</name>
</gene>
<dbReference type="OrthoDB" id="8451027at2"/>
<proteinExistence type="predicted"/>
<keyword evidence="2" id="KW-1185">Reference proteome</keyword>
<name>A0A2S9QAW7_9HYPH</name>
<sequence length="80" mass="8829">MSKVRIVDGNGVWHFVSRGCALDIGVNPGDGYHVYHRDDRRCLPVAHKIKHLLGKQVVVAPRTEGQISEEELLEALEAAA</sequence>
<dbReference type="RefSeq" id="WP_105862717.1">
    <property type="nucleotide sequence ID" value="NZ_PUEJ01000005.1"/>
</dbReference>
<evidence type="ECO:0000313" key="1">
    <source>
        <dbReference type="EMBL" id="PRH86488.1"/>
    </source>
</evidence>
<dbReference type="Proteomes" id="UP000237682">
    <property type="component" value="Unassembled WGS sequence"/>
</dbReference>
<organism evidence="1 2">
    <name type="scientific">Labrys okinawensis</name>
    <dbReference type="NCBI Taxonomy" id="346911"/>
    <lineage>
        <taxon>Bacteria</taxon>
        <taxon>Pseudomonadati</taxon>
        <taxon>Pseudomonadota</taxon>
        <taxon>Alphaproteobacteria</taxon>
        <taxon>Hyphomicrobiales</taxon>
        <taxon>Xanthobacteraceae</taxon>
        <taxon>Labrys</taxon>
    </lineage>
</organism>
<protein>
    <submittedName>
        <fullName evidence="1">Uncharacterized protein</fullName>
    </submittedName>
</protein>